<keyword evidence="10" id="KW-0229">DNA integration</keyword>
<dbReference type="CDD" id="cd09274">
    <property type="entry name" value="RNase_HI_RT_Ty3"/>
    <property type="match status" value="1"/>
</dbReference>
<gene>
    <name evidence="20" type="ORF">ISN44_Un138g000050</name>
</gene>
<keyword evidence="5" id="KW-0479">Metal-binding</keyword>
<feature type="domain" description="Reverse transcriptase RNase H-like" evidence="17">
    <location>
        <begin position="723"/>
        <end position="797"/>
    </location>
</feature>
<dbReference type="GO" id="GO:0003887">
    <property type="term" value="F:DNA-directed DNA polymerase activity"/>
    <property type="evidence" value="ECO:0007669"/>
    <property type="project" value="UniProtKB-KW"/>
</dbReference>
<evidence type="ECO:0000256" key="1">
    <source>
        <dbReference type="ARBA" id="ARBA00022670"/>
    </source>
</evidence>
<dbReference type="CDD" id="cd01647">
    <property type="entry name" value="RT_LTR"/>
    <property type="match status" value="1"/>
</dbReference>
<evidence type="ECO:0000259" key="17">
    <source>
        <dbReference type="Pfam" id="PF17917"/>
    </source>
</evidence>
<dbReference type="EMBL" id="JAEFBJ010000138">
    <property type="protein sequence ID" value="KAG7529450.1"/>
    <property type="molecule type" value="Genomic_DNA"/>
</dbReference>
<evidence type="ECO:0000259" key="18">
    <source>
        <dbReference type="Pfam" id="PF17921"/>
    </source>
</evidence>
<comment type="caution">
    <text evidence="20">The sequence shown here is derived from an EMBL/GenBank/DDBJ whole genome shotgun (WGS) entry which is preliminary data.</text>
</comment>
<keyword evidence="11 20" id="KW-0695">RNA-directed DNA polymerase</keyword>
<dbReference type="Pfam" id="PF17921">
    <property type="entry name" value="Integrase_H2C2"/>
    <property type="match status" value="1"/>
</dbReference>
<dbReference type="GO" id="GO:0006310">
    <property type="term" value="P:DNA recombination"/>
    <property type="evidence" value="ECO:0007669"/>
    <property type="project" value="UniProtKB-KW"/>
</dbReference>
<dbReference type="InterPro" id="IPR041373">
    <property type="entry name" value="RT_RNaseH"/>
</dbReference>
<feature type="domain" description="Tf2-1-like SH3-like" evidence="19">
    <location>
        <begin position="1114"/>
        <end position="1178"/>
    </location>
</feature>
<accession>A0A8T1XB63</accession>
<evidence type="ECO:0000256" key="10">
    <source>
        <dbReference type="ARBA" id="ARBA00022908"/>
    </source>
</evidence>
<evidence type="ECO:0000256" key="8">
    <source>
        <dbReference type="ARBA" id="ARBA00022801"/>
    </source>
</evidence>
<dbReference type="Pfam" id="PF00078">
    <property type="entry name" value="RVT_1"/>
    <property type="match status" value="1"/>
</dbReference>
<keyword evidence="21" id="KW-1185">Reference proteome</keyword>
<evidence type="ECO:0000259" key="19">
    <source>
        <dbReference type="Pfam" id="PF24626"/>
    </source>
</evidence>
<dbReference type="GO" id="GO:0046872">
    <property type="term" value="F:metal ion binding"/>
    <property type="evidence" value="ECO:0007669"/>
    <property type="project" value="UniProtKB-KW"/>
</dbReference>
<dbReference type="GO" id="GO:0004519">
    <property type="term" value="F:endonuclease activity"/>
    <property type="evidence" value="ECO:0007669"/>
    <property type="project" value="UniProtKB-KW"/>
</dbReference>
<evidence type="ECO:0000256" key="7">
    <source>
        <dbReference type="ARBA" id="ARBA00022759"/>
    </source>
</evidence>
<sequence>MVRGAGVRGRGRGRGRVLEGTGESDGHSATVEQSVGSQLKFVEPGVRDSLGVDIAGAAGVWAGGAGVSAGVVPVQARVAPRVGEVQQRAAVAEEVPSYLRMKEQLQRIGTECFSGGTSPEEADSWRSRVERNFGSSRCPTEYRVDLVVHFLEGDAHSWWRSVTARRRQADMSWANFGERSVREYDRLLVYAGLGMEHDQAQMRRFLRGLRQDLRVRCRVSQYATKAALVETAAEGQKRKCDHPSRAGQGGRACCFSCGSLDHKRMTVAEIQPAVQHGAQVQQGVQQLAHIAAASQGYTTREIGGTSNRAITETLLVGGVEAHVLFDSGASHCFITPESASCGNIRGDPSEQFGAVKVARGQFLAVLGRAKGVDIQIAGESMPVNLIISPVELYDVILGMDWLDHYRVHLDCHRRRVSFLRPEGRLVYQGVRPTSGSLVISAVQLEKMIENGCKAYLVTISMPESVGQVAVSDIRVVQAFEDVIQSLQGLPPSRSDPFTIELEPGTTPLSKAPYRMAPVEMAELKKQLEDLLGKGFIRPSTSPWGAPVLFVKKMDGSFRLCIDYRGLNRVTVKNKYPLPRIDELTRYGHFEFVVMPFGLTNAPAVFMRLMNSVFQVFLDEFVIIFIDDILVYSKSPEEHEREMGFLGHIVSEEGVSVDPEKIEAIRDWPRRTNATEIRSFLGLAGYYRRFVKGFASMAQPMTKLTGKDVPFVWSPECEEGFRGKVIAYASRQLRKHECNYRTHDLEMAAVIFALKIWRSYLYGGKVQVFTDHKSLKYIFTQPELNLRQRQWMELVSDYDLEIAYHPGKANVVADALSRKRVGAAPGQGVEALVSEIGALRLCAVAREPLGLEAVDRADLLTRVREILSEAHASMFSIHPGGTKMYQDLKRYYQWVRMKRDVANWVAECDVCQLVKAEHQVPGGLLQSLPIPEWKWDFITMDFVVGLPVSRTKDPIWVIVDRLTKSAHFLAIRKTDGATVLAKKYVSEIVKLHGVPMSTAYLTQTDGQSERTIQTLEDMLRMCVLDWADHLSLVEFAYNNNYHASIGMAPFEALYGRPCRTPLCWTQVGERSIYGADYVQETTERIRVLKLNMKEAQDRQRSYADKRRRELEFEVGNRVYLKMAMLRGPNRSISETKLSLRYMGPFRIVERMGPVAYRLELPDVMRAFHKVFHVSMLRKCLHKDDEVLAKIPEDLQPNMTLEARPVRVLERRIKELRRKKIPLIKVLWDCDGVTVETWEPDARMKARFKKWFEKQVVA</sequence>
<dbReference type="InterPro" id="IPR050951">
    <property type="entry name" value="Retrovirus_Pol_polyprotein"/>
</dbReference>
<evidence type="ECO:0000256" key="15">
    <source>
        <dbReference type="SAM" id="MobiDB-lite"/>
    </source>
</evidence>
<evidence type="ECO:0000256" key="2">
    <source>
        <dbReference type="ARBA" id="ARBA00022679"/>
    </source>
</evidence>
<evidence type="ECO:0000256" key="12">
    <source>
        <dbReference type="ARBA" id="ARBA00022932"/>
    </source>
</evidence>
<keyword evidence="6" id="KW-0064">Aspartyl protease</keyword>
<evidence type="ECO:0000256" key="4">
    <source>
        <dbReference type="ARBA" id="ARBA00022722"/>
    </source>
</evidence>
<dbReference type="GO" id="GO:0006508">
    <property type="term" value="P:proteolysis"/>
    <property type="evidence" value="ECO:0007669"/>
    <property type="project" value="UniProtKB-KW"/>
</dbReference>
<dbReference type="Pfam" id="PF17917">
    <property type="entry name" value="RT_RNaseH"/>
    <property type="match status" value="1"/>
</dbReference>
<dbReference type="InterPro" id="IPR001969">
    <property type="entry name" value="Aspartic_peptidase_AS"/>
</dbReference>
<dbReference type="Proteomes" id="UP000694251">
    <property type="component" value="Unassembled WGS sequence"/>
</dbReference>
<dbReference type="PROSITE" id="PS00141">
    <property type="entry name" value="ASP_PROTEASE"/>
    <property type="match status" value="1"/>
</dbReference>
<keyword evidence="2" id="KW-0808">Transferase</keyword>
<dbReference type="Pfam" id="PF24626">
    <property type="entry name" value="SH3_Tf2-1"/>
    <property type="match status" value="1"/>
</dbReference>
<dbReference type="InterPro" id="IPR056924">
    <property type="entry name" value="SH3_Tf2-1"/>
</dbReference>
<dbReference type="PANTHER" id="PTHR37984:SF5">
    <property type="entry name" value="PROTEIN NYNRIN-LIKE"/>
    <property type="match status" value="1"/>
</dbReference>
<evidence type="ECO:0000256" key="13">
    <source>
        <dbReference type="ARBA" id="ARBA00023125"/>
    </source>
</evidence>
<dbReference type="GO" id="GO:0003964">
    <property type="term" value="F:RNA-directed DNA polymerase activity"/>
    <property type="evidence" value="ECO:0007669"/>
    <property type="project" value="UniProtKB-KW"/>
</dbReference>
<keyword evidence="4" id="KW-0540">Nuclease</keyword>
<evidence type="ECO:0000256" key="14">
    <source>
        <dbReference type="ARBA" id="ARBA00023172"/>
    </source>
</evidence>
<keyword evidence="8" id="KW-0378">Hydrolase</keyword>
<evidence type="ECO:0000256" key="5">
    <source>
        <dbReference type="ARBA" id="ARBA00022723"/>
    </source>
</evidence>
<keyword evidence="3" id="KW-0548">Nucleotidyltransferase</keyword>
<evidence type="ECO:0000313" key="21">
    <source>
        <dbReference type="Proteomes" id="UP000694251"/>
    </source>
</evidence>
<evidence type="ECO:0000256" key="3">
    <source>
        <dbReference type="ARBA" id="ARBA00022695"/>
    </source>
</evidence>
<keyword evidence="9" id="KW-0460">Magnesium</keyword>
<dbReference type="InterPro" id="IPR000477">
    <property type="entry name" value="RT_dom"/>
</dbReference>
<protein>
    <submittedName>
        <fullName evidence="20">Reverse transcriptase domain</fullName>
    </submittedName>
</protein>
<evidence type="ECO:0000256" key="11">
    <source>
        <dbReference type="ARBA" id="ARBA00022918"/>
    </source>
</evidence>
<dbReference type="GO" id="GO:0015074">
    <property type="term" value="P:DNA integration"/>
    <property type="evidence" value="ECO:0007669"/>
    <property type="project" value="UniProtKB-KW"/>
</dbReference>
<keyword evidence="12" id="KW-0239">DNA-directed DNA polymerase</keyword>
<feature type="domain" description="Integrase zinc-binding" evidence="18">
    <location>
        <begin position="862"/>
        <end position="915"/>
    </location>
</feature>
<dbReference type="PANTHER" id="PTHR37984">
    <property type="entry name" value="PROTEIN CBG26694"/>
    <property type="match status" value="1"/>
</dbReference>
<dbReference type="OrthoDB" id="5554229at2759"/>
<dbReference type="GO" id="GO:0004190">
    <property type="term" value="F:aspartic-type endopeptidase activity"/>
    <property type="evidence" value="ECO:0007669"/>
    <property type="project" value="UniProtKB-KW"/>
</dbReference>
<reference evidence="20 21" key="1">
    <citation type="submission" date="2020-12" db="EMBL/GenBank/DDBJ databases">
        <title>Concerted genomic and epigenomic changes stabilize Arabidopsis allopolyploids.</title>
        <authorList>
            <person name="Chen Z."/>
        </authorList>
    </citation>
    <scope>NUCLEOTIDE SEQUENCE [LARGE SCALE GENOMIC DNA]</scope>
    <source>
        <strain evidence="20">As9502</strain>
        <tissue evidence="20">Leaf</tissue>
    </source>
</reference>
<dbReference type="CDD" id="cd00303">
    <property type="entry name" value="retropepsin_like"/>
    <property type="match status" value="1"/>
</dbReference>
<organism evidence="20 21">
    <name type="scientific">Arabidopsis suecica</name>
    <name type="common">Swedish thale-cress</name>
    <name type="synonym">Cardaminopsis suecica</name>
    <dbReference type="NCBI Taxonomy" id="45249"/>
    <lineage>
        <taxon>Eukaryota</taxon>
        <taxon>Viridiplantae</taxon>
        <taxon>Streptophyta</taxon>
        <taxon>Embryophyta</taxon>
        <taxon>Tracheophyta</taxon>
        <taxon>Spermatophyta</taxon>
        <taxon>Magnoliopsida</taxon>
        <taxon>eudicotyledons</taxon>
        <taxon>Gunneridae</taxon>
        <taxon>Pentapetalae</taxon>
        <taxon>rosids</taxon>
        <taxon>malvids</taxon>
        <taxon>Brassicales</taxon>
        <taxon>Brassicaceae</taxon>
        <taxon>Camelineae</taxon>
        <taxon>Arabidopsis</taxon>
    </lineage>
</organism>
<keyword evidence="7" id="KW-0255">Endonuclease</keyword>
<dbReference type="AlphaFoldDB" id="A0A8T1XB63"/>
<feature type="region of interest" description="Disordered" evidence="15">
    <location>
        <begin position="1"/>
        <end position="36"/>
    </location>
</feature>
<dbReference type="Pfam" id="PF08284">
    <property type="entry name" value="RVP_2"/>
    <property type="match status" value="1"/>
</dbReference>
<keyword evidence="13" id="KW-0238">DNA-binding</keyword>
<evidence type="ECO:0000259" key="16">
    <source>
        <dbReference type="Pfam" id="PF00078"/>
    </source>
</evidence>
<evidence type="ECO:0000313" key="20">
    <source>
        <dbReference type="EMBL" id="KAG7529450.1"/>
    </source>
</evidence>
<name>A0A8T1XB63_ARASU</name>
<evidence type="ECO:0000256" key="9">
    <source>
        <dbReference type="ARBA" id="ARBA00022842"/>
    </source>
</evidence>
<keyword evidence="14" id="KW-0233">DNA recombination</keyword>
<dbReference type="InterPro" id="IPR041588">
    <property type="entry name" value="Integrase_H2C2"/>
</dbReference>
<feature type="domain" description="Reverse transcriptase" evidence="16">
    <location>
        <begin position="584"/>
        <end position="681"/>
    </location>
</feature>
<evidence type="ECO:0000256" key="6">
    <source>
        <dbReference type="ARBA" id="ARBA00022750"/>
    </source>
</evidence>
<proteinExistence type="predicted"/>
<dbReference type="FunFam" id="3.30.70.270:FF:000020">
    <property type="entry name" value="Transposon Tf2-6 polyprotein-like Protein"/>
    <property type="match status" value="1"/>
</dbReference>
<keyword evidence="1" id="KW-0645">Protease</keyword>
<dbReference type="GO" id="GO:0003677">
    <property type="term" value="F:DNA binding"/>
    <property type="evidence" value="ECO:0007669"/>
    <property type="project" value="UniProtKB-KW"/>
</dbReference>